<reference evidence="6" key="1">
    <citation type="journal article" date="2019" name="Int. J. Syst. Evol. Microbiol.">
        <title>The Global Catalogue of Microorganisms (GCM) 10K type strain sequencing project: providing services to taxonomists for standard genome sequencing and annotation.</title>
        <authorList>
            <consortium name="The Broad Institute Genomics Platform"/>
            <consortium name="The Broad Institute Genome Sequencing Center for Infectious Disease"/>
            <person name="Wu L."/>
            <person name="Ma J."/>
        </authorList>
    </citation>
    <scope>NUCLEOTIDE SEQUENCE [LARGE SCALE GENOMIC DNA]</scope>
    <source>
        <strain evidence="6">CGMCC 4.7035</strain>
    </source>
</reference>
<comment type="caution">
    <text evidence="5">The sequence shown here is derived from an EMBL/GenBank/DDBJ whole genome shotgun (WGS) entry which is preliminary data.</text>
</comment>
<accession>A0ABV7SBW4</accession>
<sequence length="384" mass="42022">MEQEKHLSPRVAWFTDCVLPPSETFVLNQLNALTDVKSALFGIRAVPGIEVPGRTFILDRDRSLGSVEKLTWSAFRRAPRFTAAVQDFAPDLLIAHHLPNAWRIARLAQRCRVPLVAVCHGSDLLEMGSEPFKYRGMQQLAQNWDRLIDVVRLFLPVSHFLGARLLAAGVPQSRVVPHYLGVPLPDGSRLGSPSESADVLFVGRLVENKGCHLLLKALGELGRRRRVTATIVGDGPERERLENEAAGLTSGVTVRFLGSRPHHFVRQAMREHRVVCVPSVEVASGASEGLGLVACEAAANARPVVAFHTGGLPETVAHEETGLLVPQRDVGALADALEYVLTDSTRAEAMGRAARRLAETKFNLAQQGRQLRETLSRHRLLGTA</sequence>
<dbReference type="InterPro" id="IPR028098">
    <property type="entry name" value="Glyco_trans_4-like_N"/>
</dbReference>
<feature type="domain" description="Glycosyltransferase subfamily 4-like N-terminal" evidence="4">
    <location>
        <begin position="71"/>
        <end position="178"/>
    </location>
</feature>
<evidence type="ECO:0000256" key="2">
    <source>
        <dbReference type="ARBA" id="ARBA00022679"/>
    </source>
</evidence>
<dbReference type="Gene3D" id="3.40.50.2000">
    <property type="entry name" value="Glycogen Phosphorylase B"/>
    <property type="match status" value="2"/>
</dbReference>
<dbReference type="Pfam" id="PF13579">
    <property type="entry name" value="Glyco_trans_4_4"/>
    <property type="match status" value="1"/>
</dbReference>
<keyword evidence="2 5" id="KW-0808">Transferase</keyword>
<name>A0ABV7SBW4_9ACTN</name>
<evidence type="ECO:0000256" key="1">
    <source>
        <dbReference type="ARBA" id="ARBA00022676"/>
    </source>
</evidence>
<dbReference type="RefSeq" id="WP_310763123.1">
    <property type="nucleotide sequence ID" value="NZ_JBHRWR010000008.1"/>
</dbReference>
<dbReference type="PANTHER" id="PTHR45947:SF14">
    <property type="entry name" value="SLL1723 PROTEIN"/>
    <property type="match status" value="1"/>
</dbReference>
<evidence type="ECO:0000259" key="4">
    <source>
        <dbReference type="Pfam" id="PF13579"/>
    </source>
</evidence>
<dbReference type="InterPro" id="IPR050194">
    <property type="entry name" value="Glycosyltransferase_grp1"/>
</dbReference>
<keyword evidence="1 5" id="KW-0328">Glycosyltransferase</keyword>
<evidence type="ECO:0000313" key="6">
    <source>
        <dbReference type="Proteomes" id="UP001595701"/>
    </source>
</evidence>
<dbReference type="SUPFAM" id="SSF53756">
    <property type="entry name" value="UDP-Glycosyltransferase/glycogen phosphorylase"/>
    <property type="match status" value="1"/>
</dbReference>
<protein>
    <submittedName>
        <fullName evidence="5">Glycosyltransferase</fullName>
        <ecNumber evidence="5">2.4.-.-</ecNumber>
    </submittedName>
</protein>
<dbReference type="Proteomes" id="UP001595701">
    <property type="component" value="Unassembled WGS sequence"/>
</dbReference>
<evidence type="ECO:0000259" key="3">
    <source>
        <dbReference type="Pfam" id="PF00534"/>
    </source>
</evidence>
<proteinExistence type="predicted"/>
<feature type="domain" description="Glycosyl transferase family 1" evidence="3">
    <location>
        <begin position="190"/>
        <end position="356"/>
    </location>
</feature>
<gene>
    <name evidence="5" type="ORF">ACFOZ0_10340</name>
</gene>
<evidence type="ECO:0000313" key="5">
    <source>
        <dbReference type="EMBL" id="MFC3573660.1"/>
    </source>
</evidence>
<keyword evidence="6" id="KW-1185">Reference proteome</keyword>
<dbReference type="GO" id="GO:0016757">
    <property type="term" value="F:glycosyltransferase activity"/>
    <property type="evidence" value="ECO:0007669"/>
    <property type="project" value="UniProtKB-KW"/>
</dbReference>
<dbReference type="PANTHER" id="PTHR45947">
    <property type="entry name" value="SULFOQUINOVOSYL TRANSFERASE SQD2"/>
    <property type="match status" value="1"/>
</dbReference>
<dbReference type="Pfam" id="PF00534">
    <property type="entry name" value="Glycos_transf_1"/>
    <property type="match status" value="1"/>
</dbReference>
<organism evidence="5 6">
    <name type="scientific">Streptomyces yaanensis</name>
    <dbReference type="NCBI Taxonomy" id="1142239"/>
    <lineage>
        <taxon>Bacteria</taxon>
        <taxon>Bacillati</taxon>
        <taxon>Actinomycetota</taxon>
        <taxon>Actinomycetes</taxon>
        <taxon>Kitasatosporales</taxon>
        <taxon>Streptomycetaceae</taxon>
        <taxon>Streptomyces</taxon>
    </lineage>
</organism>
<dbReference type="InterPro" id="IPR001296">
    <property type="entry name" value="Glyco_trans_1"/>
</dbReference>
<dbReference type="EC" id="2.4.-.-" evidence="5"/>
<dbReference type="EMBL" id="JBHRWR010000008">
    <property type="protein sequence ID" value="MFC3573660.1"/>
    <property type="molecule type" value="Genomic_DNA"/>
</dbReference>